<gene>
    <name evidence="4" type="ORF">KQI42_19730</name>
</gene>
<feature type="region of interest" description="Disordered" evidence="1">
    <location>
        <begin position="66"/>
        <end position="95"/>
    </location>
</feature>
<keyword evidence="5" id="KW-1185">Reference proteome</keyword>
<sequence length="137" mass="14667">MKKIRIASLGLAVTLLLSPASTLGHPGKTDSSGGHKNNKNKSGLGNYHYHYGGNPAHLHDNSVCPYSGSSSESTFKSNTKLSSKSSTSAKTSEIKKAQEKLNELGYDCGKADGKTGKNTKAAIKNFKKIMVLKFMVY</sequence>
<dbReference type="EMBL" id="JAHLPM010000028">
    <property type="protein sequence ID" value="MBU5440229.1"/>
    <property type="molecule type" value="Genomic_DNA"/>
</dbReference>
<dbReference type="InterPro" id="IPR047773">
    <property type="entry name" value="YHYH_dom_bact"/>
</dbReference>
<protein>
    <submittedName>
        <fullName evidence="4">YHYH domain-containing protein</fullName>
    </submittedName>
</protein>
<feature type="domain" description="Peptidoglycan binding-like" evidence="3">
    <location>
        <begin position="92"/>
        <end position="128"/>
    </location>
</feature>
<organism evidence="4 5">
    <name type="scientific">Tissierella simiarum</name>
    <dbReference type="NCBI Taxonomy" id="2841534"/>
    <lineage>
        <taxon>Bacteria</taxon>
        <taxon>Bacillati</taxon>
        <taxon>Bacillota</taxon>
        <taxon>Tissierellia</taxon>
        <taxon>Tissierellales</taxon>
        <taxon>Tissierellaceae</taxon>
        <taxon>Tissierella</taxon>
    </lineage>
</organism>
<feature type="chain" id="PRO_5047408986" evidence="2">
    <location>
        <begin position="25"/>
        <end position="137"/>
    </location>
</feature>
<feature type="region of interest" description="Disordered" evidence="1">
    <location>
        <begin position="24"/>
        <end position="49"/>
    </location>
</feature>
<evidence type="ECO:0000313" key="5">
    <source>
        <dbReference type="Proteomes" id="UP000749471"/>
    </source>
</evidence>
<accession>A0ABS6EDB7</accession>
<feature type="compositionally biased region" description="Low complexity" evidence="1">
    <location>
        <begin position="73"/>
        <end position="91"/>
    </location>
</feature>
<name>A0ABS6EDB7_9FIRM</name>
<dbReference type="Pfam" id="PF01471">
    <property type="entry name" value="PG_binding_1"/>
    <property type="match status" value="1"/>
</dbReference>
<dbReference type="NCBIfam" id="NF033223">
    <property type="entry name" value="YHYH_alt"/>
    <property type="match status" value="1"/>
</dbReference>
<evidence type="ECO:0000256" key="1">
    <source>
        <dbReference type="SAM" id="MobiDB-lite"/>
    </source>
</evidence>
<feature type="compositionally biased region" description="Polar residues" evidence="1">
    <location>
        <begin position="29"/>
        <end position="43"/>
    </location>
</feature>
<evidence type="ECO:0000256" key="2">
    <source>
        <dbReference type="SAM" id="SignalP"/>
    </source>
</evidence>
<proteinExistence type="predicted"/>
<dbReference type="RefSeq" id="WP_216522268.1">
    <property type="nucleotide sequence ID" value="NZ_JAHLPM010000028.1"/>
</dbReference>
<comment type="caution">
    <text evidence="4">The sequence shown here is derived from an EMBL/GenBank/DDBJ whole genome shotgun (WGS) entry which is preliminary data.</text>
</comment>
<dbReference type="Proteomes" id="UP000749471">
    <property type="component" value="Unassembled WGS sequence"/>
</dbReference>
<reference evidence="4 5" key="1">
    <citation type="submission" date="2021-06" db="EMBL/GenBank/DDBJ databases">
        <authorList>
            <person name="Sun Q."/>
            <person name="Li D."/>
        </authorList>
    </citation>
    <scope>NUCLEOTIDE SEQUENCE [LARGE SCALE GENOMIC DNA]</scope>
    <source>
        <strain evidence="4 5">MSJ-40</strain>
    </source>
</reference>
<evidence type="ECO:0000259" key="3">
    <source>
        <dbReference type="Pfam" id="PF01471"/>
    </source>
</evidence>
<evidence type="ECO:0000313" key="4">
    <source>
        <dbReference type="EMBL" id="MBU5440229.1"/>
    </source>
</evidence>
<feature type="signal peptide" evidence="2">
    <location>
        <begin position="1"/>
        <end position="24"/>
    </location>
</feature>
<dbReference type="InterPro" id="IPR002477">
    <property type="entry name" value="Peptidoglycan-bd-like"/>
</dbReference>
<keyword evidence="2" id="KW-0732">Signal</keyword>